<dbReference type="EMBL" id="ADER01000020">
    <property type="protein sequence ID" value="EIK80834.1"/>
    <property type="molecule type" value="Genomic_DNA"/>
</dbReference>
<dbReference type="AlphaFoldDB" id="I4LV44"/>
<keyword evidence="2" id="KW-0812">Transmembrane</keyword>
<evidence type="ECO:0000256" key="1">
    <source>
        <dbReference type="SAM" id="Coils"/>
    </source>
</evidence>
<evidence type="ECO:0000313" key="3">
    <source>
        <dbReference type="EMBL" id="EIK80834.1"/>
    </source>
</evidence>
<reference evidence="3 4" key="1">
    <citation type="journal article" date="2012" name="J. Bacteriol.">
        <title>Comparative Genomic Analyses of 17 Clinical Isolates of Gardnerella vaginalis Provide Evidence of Multiple Genetically Isolated Clades Consistent with Subspeciation into Genovars.</title>
        <authorList>
            <person name="Ahmed A."/>
            <person name="Earl J."/>
            <person name="Retchless A."/>
            <person name="Hillier S."/>
            <person name="Rabe L."/>
            <person name="Cherpes T."/>
            <person name="Powell E."/>
            <person name="Janto B."/>
            <person name="Eutsey R."/>
            <person name="Hiller N.L."/>
            <person name="Boissy R."/>
            <person name="Dahlgreen M."/>
            <person name="Hall B."/>
            <person name="Costerton J."/>
            <person name="Post J.C."/>
            <person name="Hu F."/>
            <person name="Ehrlich G."/>
        </authorList>
    </citation>
    <scope>NUCLEOTIDE SEQUENCE [LARGE SCALE GENOMIC DNA]</scope>
    <source>
        <strain evidence="3 4">1400E</strain>
    </source>
</reference>
<name>I4LV44_GARVA</name>
<evidence type="ECO:0008006" key="5">
    <source>
        <dbReference type="Google" id="ProtNLM"/>
    </source>
</evidence>
<feature type="transmembrane region" description="Helical" evidence="2">
    <location>
        <begin position="69"/>
        <end position="89"/>
    </location>
</feature>
<keyword evidence="2" id="KW-1133">Transmembrane helix</keyword>
<sequence>MFEHLLNKYKDDLKESKNNKEALEEELIRVRCHYNSFHNVSSGFLISFFLGFLGYIFKFSEIQDIASRYACVVAIFLVILIYQIALINFSNLYYEEMKLVKAELKRIKRAQSMPKKVGIRYYNRNLVRYIFR</sequence>
<accession>I4LV44</accession>
<protein>
    <recommendedName>
        <fullName evidence="5">SMODS and SLOG-associating 2TM effector domain-containing protein</fullName>
    </recommendedName>
</protein>
<feature type="coiled-coil region" evidence="1">
    <location>
        <begin position="6"/>
        <end position="33"/>
    </location>
</feature>
<keyword evidence="1" id="KW-0175">Coiled coil</keyword>
<feature type="transmembrane region" description="Helical" evidence="2">
    <location>
        <begin position="37"/>
        <end position="57"/>
    </location>
</feature>
<comment type="caution">
    <text evidence="3">The sequence shown here is derived from an EMBL/GenBank/DDBJ whole genome shotgun (WGS) entry which is preliminary data.</text>
</comment>
<dbReference type="Proteomes" id="UP000004884">
    <property type="component" value="Unassembled WGS sequence"/>
</dbReference>
<evidence type="ECO:0000313" key="4">
    <source>
        <dbReference type="Proteomes" id="UP000004884"/>
    </source>
</evidence>
<gene>
    <name evidence="3" type="ORF">CGSMWGv1400E_04050</name>
</gene>
<organism evidence="3 4">
    <name type="scientific">Gardnerella vaginalis 1400E</name>
    <dbReference type="NCBI Taxonomy" id="698956"/>
    <lineage>
        <taxon>Bacteria</taxon>
        <taxon>Bacillati</taxon>
        <taxon>Actinomycetota</taxon>
        <taxon>Actinomycetes</taxon>
        <taxon>Bifidobacteriales</taxon>
        <taxon>Bifidobacteriaceae</taxon>
        <taxon>Gardnerella</taxon>
    </lineage>
</organism>
<keyword evidence="2" id="KW-0472">Membrane</keyword>
<evidence type="ECO:0000256" key="2">
    <source>
        <dbReference type="SAM" id="Phobius"/>
    </source>
</evidence>
<proteinExistence type="predicted"/>
<dbReference type="RefSeq" id="WP_004124795.1">
    <property type="nucleotide sequence ID" value="NZ_ADER01000020.1"/>
</dbReference>